<sequence length="159" mass="16530">MLRFKVLVSAVPLIAAAVFAKLELAPSPQPCIAVGADTVSLGSAPYPADLHVDFTDDPAQATVRVALAERPETADFVVVDDAPAREDQGCRISAATQLVAIAADPLPGAPRIYLSVDGAADGHFDYRIYVRSSRTTAREAAALIVAARGHASSPANPVL</sequence>
<protein>
    <submittedName>
        <fullName evidence="2">Uncharacterized protein</fullName>
    </submittedName>
</protein>
<evidence type="ECO:0000256" key="1">
    <source>
        <dbReference type="SAM" id="SignalP"/>
    </source>
</evidence>
<dbReference type="RefSeq" id="WP_172113678.1">
    <property type="nucleotide sequence ID" value="NZ_JABFDN010000011.1"/>
</dbReference>
<organism evidence="2 3">
    <name type="scientific">Bradyrhizobium aeschynomenes</name>
    <dbReference type="NCBI Taxonomy" id="2734909"/>
    <lineage>
        <taxon>Bacteria</taxon>
        <taxon>Pseudomonadati</taxon>
        <taxon>Pseudomonadota</taxon>
        <taxon>Alphaproteobacteria</taxon>
        <taxon>Hyphomicrobiales</taxon>
        <taxon>Nitrobacteraceae</taxon>
        <taxon>Bradyrhizobium</taxon>
    </lineage>
</organism>
<dbReference type="EMBL" id="JABFDN010000011">
    <property type="protein sequence ID" value="NPU68623.1"/>
    <property type="molecule type" value="Genomic_DNA"/>
</dbReference>
<evidence type="ECO:0000313" key="3">
    <source>
        <dbReference type="Proteomes" id="UP000886476"/>
    </source>
</evidence>
<comment type="caution">
    <text evidence="2">The sequence shown here is derived from an EMBL/GenBank/DDBJ whole genome shotgun (WGS) entry which is preliminary data.</text>
</comment>
<proteinExistence type="predicted"/>
<gene>
    <name evidence="2" type="ORF">HL667_26730</name>
</gene>
<dbReference type="Proteomes" id="UP000886476">
    <property type="component" value="Unassembled WGS sequence"/>
</dbReference>
<evidence type="ECO:0000313" key="2">
    <source>
        <dbReference type="EMBL" id="NPU68623.1"/>
    </source>
</evidence>
<feature type="signal peptide" evidence="1">
    <location>
        <begin position="1"/>
        <end position="20"/>
    </location>
</feature>
<feature type="chain" id="PRO_5045303361" evidence="1">
    <location>
        <begin position="21"/>
        <end position="159"/>
    </location>
</feature>
<keyword evidence="1" id="KW-0732">Signal</keyword>
<reference evidence="2" key="1">
    <citation type="submission" date="2020-05" db="EMBL/GenBank/DDBJ databases">
        <title>Nod-independent and nitrogen-fixing Bradyrhizobium aeschynomene sp. nov. isolated from nodules of Aeschynomene indica.</title>
        <authorList>
            <person name="Zhang Z."/>
        </authorList>
    </citation>
    <scope>NUCLEOTIDE SEQUENCE</scope>
    <source>
        <strain evidence="2">83012</strain>
    </source>
</reference>
<accession>A0ABX2CL39</accession>
<name>A0ABX2CL39_9BRAD</name>
<keyword evidence="3" id="KW-1185">Reference proteome</keyword>